<name>A0AAN7Z6R5_9PEZI</name>
<keyword evidence="2" id="KW-1185">Reference proteome</keyword>
<dbReference type="Proteomes" id="UP001305414">
    <property type="component" value="Unassembled WGS sequence"/>
</dbReference>
<evidence type="ECO:0000313" key="1">
    <source>
        <dbReference type="EMBL" id="KAK5626511.1"/>
    </source>
</evidence>
<reference evidence="1 2" key="1">
    <citation type="submission" date="2023-10" db="EMBL/GenBank/DDBJ databases">
        <title>Draft genome sequence of Xylaria bambusicola isolate GMP-LS, the root and basal stem rot pathogen of sugarcane in Indonesia.</title>
        <authorList>
            <person name="Selvaraj P."/>
            <person name="Muralishankar V."/>
            <person name="Muruganantham S."/>
            <person name="Sp S."/>
            <person name="Haryani S."/>
            <person name="Lau K.J.X."/>
            <person name="Naqvi N.I."/>
        </authorList>
    </citation>
    <scope>NUCLEOTIDE SEQUENCE [LARGE SCALE GENOMIC DNA]</scope>
    <source>
        <strain evidence="1">GMP-LS</strain>
    </source>
</reference>
<dbReference type="SUPFAM" id="SSF47336">
    <property type="entry name" value="ACP-like"/>
    <property type="match status" value="1"/>
</dbReference>
<evidence type="ECO:0000313" key="2">
    <source>
        <dbReference type="Proteomes" id="UP001305414"/>
    </source>
</evidence>
<comment type="caution">
    <text evidence="1">The sequence shown here is derived from an EMBL/GenBank/DDBJ whole genome shotgun (WGS) entry which is preliminary data.</text>
</comment>
<dbReference type="InterPro" id="IPR036736">
    <property type="entry name" value="ACP-like_sf"/>
</dbReference>
<evidence type="ECO:0008006" key="3">
    <source>
        <dbReference type="Google" id="ProtNLM"/>
    </source>
</evidence>
<dbReference type="GO" id="GO:0031177">
    <property type="term" value="F:phosphopantetheine binding"/>
    <property type="evidence" value="ECO:0007669"/>
    <property type="project" value="TreeGrafter"/>
</dbReference>
<dbReference type="AlphaFoldDB" id="A0AAN7Z6R5"/>
<accession>A0AAN7Z6R5</accession>
<dbReference type="EMBL" id="JAWHQM010000003">
    <property type="protein sequence ID" value="KAK5626511.1"/>
    <property type="molecule type" value="Genomic_DNA"/>
</dbReference>
<dbReference type="Gene3D" id="1.10.1200.10">
    <property type="entry name" value="ACP-like"/>
    <property type="match status" value="1"/>
</dbReference>
<organism evidence="1 2">
    <name type="scientific">Xylaria bambusicola</name>
    <dbReference type="NCBI Taxonomy" id="326684"/>
    <lineage>
        <taxon>Eukaryota</taxon>
        <taxon>Fungi</taxon>
        <taxon>Dikarya</taxon>
        <taxon>Ascomycota</taxon>
        <taxon>Pezizomycotina</taxon>
        <taxon>Sordariomycetes</taxon>
        <taxon>Xylariomycetidae</taxon>
        <taxon>Xylariales</taxon>
        <taxon>Xylariaceae</taxon>
        <taxon>Xylaria</taxon>
    </lineage>
</organism>
<gene>
    <name evidence="1" type="ORF">RRF57_002226</name>
</gene>
<dbReference type="PANTHER" id="PTHR45527">
    <property type="entry name" value="NONRIBOSOMAL PEPTIDE SYNTHETASE"/>
    <property type="match status" value="1"/>
</dbReference>
<proteinExistence type="predicted"/>
<dbReference type="GO" id="GO:0043041">
    <property type="term" value="P:amino acid activation for nonribosomal peptide biosynthetic process"/>
    <property type="evidence" value="ECO:0007669"/>
    <property type="project" value="TreeGrafter"/>
</dbReference>
<dbReference type="PANTHER" id="PTHR45527:SF1">
    <property type="entry name" value="FATTY ACID SYNTHASE"/>
    <property type="match status" value="1"/>
</dbReference>
<dbReference type="GO" id="GO:0044550">
    <property type="term" value="P:secondary metabolite biosynthetic process"/>
    <property type="evidence" value="ECO:0007669"/>
    <property type="project" value="TreeGrafter"/>
</dbReference>
<protein>
    <recommendedName>
        <fullName evidence="3">Carrier domain-containing protein</fullName>
    </recommendedName>
</protein>
<dbReference type="GO" id="GO:0005737">
    <property type="term" value="C:cytoplasm"/>
    <property type="evidence" value="ECO:0007669"/>
    <property type="project" value="TreeGrafter"/>
</dbReference>
<sequence length="221" mass="24510">MSVLVAIFYDTTDIIIVEQLPQLPSGKIDRKRLIHGYSVRTKNATGNGIPIDDFERLLCELATAILGEKVGPLTEFSAANMDSLAAIEYSSALRDNGVFVNTVDILSAKSPRGLRPRARGIGMQTISPESESHSKIYQDSDLFQEKAKLKYMLGDQVQEIDRLEWPTPLQHSMIAETLKDGHLYINQIELEVTSDAALDVLQPSLRKLAECNEILRTGLPS</sequence>